<protein>
    <submittedName>
        <fullName evidence="1">Uncharacterized protein</fullName>
    </submittedName>
</protein>
<accession>A0A1G2MHY4</accession>
<dbReference type="EMBL" id="MHRK01000037">
    <property type="protein sequence ID" value="OHA23334.1"/>
    <property type="molecule type" value="Genomic_DNA"/>
</dbReference>
<evidence type="ECO:0000313" key="1">
    <source>
        <dbReference type="EMBL" id="OHA23334.1"/>
    </source>
</evidence>
<dbReference type="STRING" id="1802306.A3C72_00575"/>
<dbReference type="Proteomes" id="UP000177130">
    <property type="component" value="Unassembled WGS sequence"/>
</dbReference>
<name>A0A1G2MHY4_9BACT</name>
<comment type="caution">
    <text evidence="1">The sequence shown here is derived from an EMBL/GenBank/DDBJ whole genome shotgun (WGS) entry which is preliminary data.</text>
</comment>
<proteinExistence type="predicted"/>
<organism evidence="1 2">
    <name type="scientific">Candidatus Taylorbacteria bacterium RIFCSPHIGHO2_02_FULL_43_32b</name>
    <dbReference type="NCBI Taxonomy" id="1802306"/>
    <lineage>
        <taxon>Bacteria</taxon>
        <taxon>Candidatus Tayloriibacteriota</taxon>
    </lineage>
</organism>
<reference evidence="1 2" key="1">
    <citation type="journal article" date="2016" name="Nat. Commun.">
        <title>Thousands of microbial genomes shed light on interconnected biogeochemical processes in an aquifer system.</title>
        <authorList>
            <person name="Anantharaman K."/>
            <person name="Brown C.T."/>
            <person name="Hug L.A."/>
            <person name="Sharon I."/>
            <person name="Castelle C.J."/>
            <person name="Probst A.J."/>
            <person name="Thomas B.C."/>
            <person name="Singh A."/>
            <person name="Wilkins M.J."/>
            <person name="Karaoz U."/>
            <person name="Brodie E.L."/>
            <person name="Williams K.H."/>
            <person name="Hubbard S.S."/>
            <person name="Banfield J.F."/>
        </authorList>
    </citation>
    <scope>NUCLEOTIDE SEQUENCE [LARGE SCALE GENOMIC DNA]</scope>
</reference>
<evidence type="ECO:0000313" key="2">
    <source>
        <dbReference type="Proteomes" id="UP000177130"/>
    </source>
</evidence>
<sequence length="80" mass="8475">MISETNKAMLAARGLRCTGMEVSTTAGKAHVIVQPLSGGQPVTGRAVKKGSCGMDDFHPLMQQAFDNAMDQIGPSWRQGV</sequence>
<dbReference type="AlphaFoldDB" id="A0A1G2MHY4"/>
<gene>
    <name evidence="1" type="ORF">A3C72_00575</name>
</gene>